<keyword evidence="3 4" id="KW-0732">Signal</keyword>
<dbReference type="Proteomes" id="UP000831467">
    <property type="component" value="Chromosome"/>
</dbReference>
<reference evidence="6 7" key="1">
    <citation type="submission" date="2021-06" db="EMBL/GenBank/DDBJ databases">
        <title>Genome-based taxonomic framework of Microbacterium strains isolated from marine environment, the description of four new species and reclassification of four preexisting species.</title>
        <authorList>
            <person name="Lee S.D."/>
            <person name="Kim S.-M."/>
            <person name="Byeon Y.-S."/>
            <person name="Yang H.L."/>
            <person name="Kim I.S."/>
        </authorList>
    </citation>
    <scope>NUCLEOTIDE SEQUENCE [LARGE SCALE GENOMIC DNA]</scope>
    <source>
        <strain evidence="6 7">SSW1-51</strain>
    </source>
</reference>
<dbReference type="Gene3D" id="3.40.50.2300">
    <property type="match status" value="2"/>
</dbReference>
<dbReference type="PROSITE" id="PS51257">
    <property type="entry name" value="PROKAR_LIPOPROTEIN"/>
    <property type="match status" value="1"/>
</dbReference>
<dbReference type="InterPro" id="IPR025997">
    <property type="entry name" value="SBP_2_dom"/>
</dbReference>
<sequence length="335" mass="33764">MITMKWNRKAISIAALGASATLILAGCAGGGGDAGGDGGSGGGDDGYNIAFVQGVAGDEFYISMQCGIEEAAKEAGATVQVQGPEKFDPTLQKPIVDALVASKPDALLIAPTDVTAMQAPIQAAADAGIKVVLVDTTLEDPSMAVSQIASDNEGGGAAAFEAIQKAHPEGGKVLVVSIDPGISTSDARGEGFEKAVAEDSKFESLGIEYSHNEPAEAARIVTAALQANPDIVGIFAANLFAAEGTATGIQQAGKQGEVTVVGFDAGPAQVEALRNDVVQALVAQEPATIGKDGVAQALAALEGDATEEKIQTGFTVITKENIDTDGADAVYKSTC</sequence>
<comment type="similarity">
    <text evidence="2">Belongs to the bacterial solute-binding protein 2 family.</text>
</comment>
<feature type="domain" description="Periplasmic binding protein" evidence="5">
    <location>
        <begin position="49"/>
        <end position="304"/>
    </location>
</feature>
<evidence type="ECO:0000256" key="3">
    <source>
        <dbReference type="ARBA" id="ARBA00022729"/>
    </source>
</evidence>
<accession>A0ABY4IHK0</accession>
<evidence type="ECO:0000313" key="6">
    <source>
        <dbReference type="EMBL" id="UPL11105.1"/>
    </source>
</evidence>
<organism evidence="6 7">
    <name type="scientific">Microbacterium sufflavum</name>
    <dbReference type="NCBI Taxonomy" id="2851649"/>
    <lineage>
        <taxon>Bacteria</taxon>
        <taxon>Bacillati</taxon>
        <taxon>Actinomycetota</taxon>
        <taxon>Actinomycetes</taxon>
        <taxon>Micrococcales</taxon>
        <taxon>Microbacteriaceae</taxon>
        <taxon>Microbacterium</taxon>
    </lineage>
</organism>
<evidence type="ECO:0000256" key="4">
    <source>
        <dbReference type="SAM" id="SignalP"/>
    </source>
</evidence>
<dbReference type="Pfam" id="PF13407">
    <property type="entry name" value="Peripla_BP_4"/>
    <property type="match status" value="1"/>
</dbReference>
<keyword evidence="7" id="KW-1185">Reference proteome</keyword>
<proteinExistence type="inferred from homology"/>
<evidence type="ECO:0000259" key="5">
    <source>
        <dbReference type="Pfam" id="PF13407"/>
    </source>
</evidence>
<evidence type="ECO:0000256" key="2">
    <source>
        <dbReference type="ARBA" id="ARBA00007639"/>
    </source>
</evidence>
<dbReference type="InterPro" id="IPR028082">
    <property type="entry name" value="Peripla_BP_I"/>
</dbReference>
<dbReference type="CDD" id="cd20007">
    <property type="entry name" value="PBP1_ABC_sugar_binding-like"/>
    <property type="match status" value="1"/>
</dbReference>
<feature type="chain" id="PRO_5047233226" evidence="4">
    <location>
        <begin position="26"/>
        <end position="335"/>
    </location>
</feature>
<gene>
    <name evidence="6" type="ORF">KV394_08270</name>
</gene>
<name>A0ABY4IHK0_9MICO</name>
<comment type="subcellular location">
    <subcellularLocation>
        <location evidence="1">Cell envelope</location>
    </subcellularLocation>
</comment>
<feature type="signal peptide" evidence="4">
    <location>
        <begin position="1"/>
        <end position="25"/>
    </location>
</feature>
<evidence type="ECO:0000313" key="7">
    <source>
        <dbReference type="Proteomes" id="UP000831467"/>
    </source>
</evidence>
<dbReference type="EMBL" id="CP078076">
    <property type="protein sequence ID" value="UPL11105.1"/>
    <property type="molecule type" value="Genomic_DNA"/>
</dbReference>
<protein>
    <submittedName>
        <fullName evidence="6">Substrate-binding domain-containing protein</fullName>
    </submittedName>
</protein>
<evidence type="ECO:0000256" key="1">
    <source>
        <dbReference type="ARBA" id="ARBA00004196"/>
    </source>
</evidence>
<dbReference type="PANTHER" id="PTHR46847:SF1">
    <property type="entry name" value="D-ALLOSE-BINDING PERIPLASMIC PROTEIN-RELATED"/>
    <property type="match status" value="1"/>
</dbReference>
<dbReference type="PANTHER" id="PTHR46847">
    <property type="entry name" value="D-ALLOSE-BINDING PERIPLASMIC PROTEIN-RELATED"/>
    <property type="match status" value="1"/>
</dbReference>
<dbReference type="SUPFAM" id="SSF53822">
    <property type="entry name" value="Periplasmic binding protein-like I"/>
    <property type="match status" value="1"/>
</dbReference>